<comment type="caution">
    <text evidence="3">The sequence shown here is derived from an EMBL/GenBank/DDBJ whole genome shotgun (WGS) entry which is preliminary data.</text>
</comment>
<dbReference type="InterPro" id="IPR052519">
    <property type="entry name" value="Euk-type_GlcNAc_Kinase"/>
</dbReference>
<dbReference type="PANTHER" id="PTHR43190:SF3">
    <property type="entry name" value="N-ACETYL-D-GLUCOSAMINE KINASE"/>
    <property type="match status" value="1"/>
</dbReference>
<organism evidence="3 4">
    <name type="scientific">Deinococcus phoenicis</name>
    <dbReference type="NCBI Taxonomy" id="1476583"/>
    <lineage>
        <taxon>Bacteria</taxon>
        <taxon>Thermotogati</taxon>
        <taxon>Deinococcota</taxon>
        <taxon>Deinococci</taxon>
        <taxon>Deinococcales</taxon>
        <taxon>Deinococcaceae</taxon>
        <taxon>Deinococcus</taxon>
    </lineage>
</organism>
<keyword evidence="4" id="KW-1185">Reference proteome</keyword>
<evidence type="ECO:0000313" key="3">
    <source>
        <dbReference type="EMBL" id="EYB69198.1"/>
    </source>
</evidence>
<dbReference type="InterPro" id="IPR043129">
    <property type="entry name" value="ATPase_NBD"/>
</dbReference>
<dbReference type="PATRIC" id="fig|1476583.3.peg.799"/>
<evidence type="ECO:0000313" key="4">
    <source>
        <dbReference type="Proteomes" id="UP000020492"/>
    </source>
</evidence>
<dbReference type="Proteomes" id="UP000020492">
    <property type="component" value="Unassembled WGS sequence"/>
</dbReference>
<keyword evidence="1" id="KW-0732">Signal</keyword>
<feature type="domain" description="ATPase BadF/BadG/BcrA/BcrD type" evidence="2">
    <location>
        <begin position="49"/>
        <end position="252"/>
    </location>
</feature>
<dbReference type="AlphaFoldDB" id="A0A016QT14"/>
<feature type="chain" id="PRO_5001485624" evidence="1">
    <location>
        <begin position="21"/>
        <end position="275"/>
    </location>
</feature>
<dbReference type="PANTHER" id="PTHR43190">
    <property type="entry name" value="N-ACETYL-D-GLUCOSAMINE KINASE"/>
    <property type="match status" value="1"/>
</dbReference>
<protein>
    <submittedName>
        <fullName evidence="3">BadF/BadG/BcrA/BcrD type ATPase</fullName>
    </submittedName>
</protein>
<sequence length="275" mass="27726">MVPPLTAALLAAGPGLSVLAALAEALPTRPDVLHAGVPGLSAGTSAASAVRGALAQSLGLPVRRVSVEGDLDLAYRAHLAPGAGILLYAGTGSVAYHVTQGGAVIRAGGRGYRIGDDGGGFSLGRAALRWVTDRLDAGEVPSSRLADEIAGVTGGLDWDTLRAFAYGTPGAATIASLAPAVGRAADQGDEDAALLLAEAARALAVLARRVQERTGPLPVTATGGALRVSDQFPTALAQCLPGVTVAWRDHAQAAARFAAAREDARIQGPPDRRSE</sequence>
<dbReference type="Pfam" id="PF01869">
    <property type="entry name" value="BcrAD_BadFG"/>
    <property type="match status" value="1"/>
</dbReference>
<dbReference type="eggNOG" id="COG2971">
    <property type="taxonomic scope" value="Bacteria"/>
</dbReference>
<evidence type="ECO:0000259" key="2">
    <source>
        <dbReference type="Pfam" id="PF01869"/>
    </source>
</evidence>
<dbReference type="InterPro" id="IPR002731">
    <property type="entry name" value="ATPase_BadF"/>
</dbReference>
<dbReference type="STRING" id="1476583.DEIPH_ctg011orf0190"/>
<name>A0A016QT14_9DEIO</name>
<feature type="signal peptide" evidence="1">
    <location>
        <begin position="1"/>
        <end position="20"/>
    </location>
</feature>
<accession>A0A016QT14</accession>
<reference evidence="3 4" key="1">
    <citation type="submission" date="2014-03" db="EMBL/GenBank/DDBJ databases">
        <title>Draft genome sequence of Deinococcus phoenicis 1P10ME.</title>
        <authorList>
            <person name="Stepanov V.G."/>
            <person name="Vaishampayan P."/>
            <person name="Venkateswaran K."/>
            <person name="Fox G.E."/>
        </authorList>
    </citation>
    <scope>NUCLEOTIDE SEQUENCE [LARGE SCALE GENOMIC DNA]</scope>
    <source>
        <strain evidence="3 4">1P10ME</strain>
    </source>
</reference>
<gene>
    <name evidence="3" type="ORF">DEIPH_ctg011orf0190</name>
</gene>
<evidence type="ECO:0000256" key="1">
    <source>
        <dbReference type="SAM" id="SignalP"/>
    </source>
</evidence>
<dbReference type="SUPFAM" id="SSF53067">
    <property type="entry name" value="Actin-like ATPase domain"/>
    <property type="match status" value="1"/>
</dbReference>
<dbReference type="Gene3D" id="3.30.420.40">
    <property type="match status" value="1"/>
</dbReference>
<proteinExistence type="predicted"/>
<dbReference type="EMBL" id="JHAC01000011">
    <property type="protein sequence ID" value="EYB69198.1"/>
    <property type="molecule type" value="Genomic_DNA"/>
</dbReference>